<keyword evidence="1 2" id="KW-0479">Metal-binding</keyword>
<proteinExistence type="predicted"/>
<keyword evidence="1 2" id="KW-0862">Zinc</keyword>
<dbReference type="GO" id="GO:0003676">
    <property type="term" value="F:nucleic acid binding"/>
    <property type="evidence" value="ECO:0007669"/>
    <property type="project" value="InterPro"/>
</dbReference>
<feature type="region of interest" description="Disordered" evidence="3">
    <location>
        <begin position="387"/>
        <end position="418"/>
    </location>
</feature>
<organism evidence="5 6">
    <name type="scientific">Alternaria arborescens</name>
    <dbReference type="NCBI Taxonomy" id="156630"/>
    <lineage>
        <taxon>Eukaryota</taxon>
        <taxon>Fungi</taxon>
        <taxon>Dikarya</taxon>
        <taxon>Ascomycota</taxon>
        <taxon>Pezizomycotina</taxon>
        <taxon>Dothideomycetes</taxon>
        <taxon>Pleosporomycetidae</taxon>
        <taxon>Pleosporales</taxon>
        <taxon>Pleosporineae</taxon>
        <taxon>Pleosporaceae</taxon>
        <taxon>Alternaria</taxon>
        <taxon>Alternaria sect. Alternaria</taxon>
    </lineage>
</organism>
<dbReference type="SMART" id="SM00451">
    <property type="entry name" value="ZnF_U1"/>
    <property type="match status" value="2"/>
</dbReference>
<dbReference type="Gene3D" id="3.30.160.60">
    <property type="entry name" value="Classic Zinc Finger"/>
    <property type="match status" value="1"/>
</dbReference>
<dbReference type="InterPro" id="IPR036236">
    <property type="entry name" value="Znf_C2H2_sf"/>
</dbReference>
<evidence type="ECO:0000259" key="4">
    <source>
        <dbReference type="PROSITE" id="PS50157"/>
    </source>
</evidence>
<dbReference type="GO" id="GO:0008270">
    <property type="term" value="F:zinc ion binding"/>
    <property type="evidence" value="ECO:0007669"/>
    <property type="project" value="UniProtKB-KW"/>
</dbReference>
<dbReference type="Pfam" id="PF12874">
    <property type="entry name" value="zf-met"/>
    <property type="match status" value="1"/>
</dbReference>
<keyword evidence="6" id="KW-1185">Reference proteome</keyword>
<dbReference type="InterPro" id="IPR013087">
    <property type="entry name" value="Znf_C2H2_type"/>
</dbReference>
<evidence type="ECO:0000256" key="1">
    <source>
        <dbReference type="ARBA" id="ARBA00022771"/>
    </source>
</evidence>
<accession>A0A4V1X557</accession>
<feature type="compositionally biased region" description="Basic residues" evidence="3">
    <location>
        <begin position="389"/>
        <end position="407"/>
    </location>
</feature>
<reference evidence="6" key="1">
    <citation type="journal article" date="2019" name="bioRxiv">
        <title>Genomics, evolutionary history and diagnostics of the Alternaria alternata species group including apple and Asian pear pathotypes.</title>
        <authorList>
            <person name="Armitage A.D."/>
            <person name="Cockerton H.M."/>
            <person name="Sreenivasaprasad S."/>
            <person name="Woodhall J.W."/>
            <person name="Lane C.R."/>
            <person name="Harrison R.J."/>
            <person name="Clarkson J.P."/>
        </authorList>
    </citation>
    <scope>NUCLEOTIDE SEQUENCE [LARGE SCALE GENOMIC DNA]</scope>
    <source>
        <strain evidence="6">RGR 97.0016</strain>
    </source>
</reference>
<dbReference type="PROSITE" id="PS50157">
    <property type="entry name" value="ZINC_FINGER_C2H2_2"/>
    <property type="match status" value="1"/>
</dbReference>
<dbReference type="OrthoDB" id="3942339at2759"/>
<gene>
    <name evidence="5" type="ORF">AA0113_g6492</name>
</gene>
<name>A0A4V1X557_9PLEO</name>
<dbReference type="SUPFAM" id="SSF57667">
    <property type="entry name" value="beta-beta-alpha zinc fingers"/>
    <property type="match status" value="2"/>
</dbReference>
<dbReference type="AlphaFoldDB" id="A0A4V1X557"/>
<feature type="domain" description="C2H2-type" evidence="4">
    <location>
        <begin position="369"/>
        <end position="398"/>
    </location>
</feature>
<dbReference type="PROSITE" id="PS00028">
    <property type="entry name" value="ZINC_FINGER_C2H2_1"/>
    <property type="match status" value="2"/>
</dbReference>
<protein>
    <recommendedName>
        <fullName evidence="4">C2H2-type domain-containing protein</fullName>
    </recommendedName>
</protein>
<comment type="caution">
    <text evidence="5">The sequence shown here is derived from an EMBL/GenBank/DDBJ whole genome shotgun (WGS) entry which is preliminary data.</text>
</comment>
<evidence type="ECO:0000256" key="3">
    <source>
        <dbReference type="SAM" id="MobiDB-lite"/>
    </source>
</evidence>
<evidence type="ECO:0000256" key="2">
    <source>
        <dbReference type="PROSITE-ProRule" id="PRU00042"/>
    </source>
</evidence>
<dbReference type="EMBL" id="PEJP01000023">
    <property type="protein sequence ID" value="RYO61828.1"/>
    <property type="molecule type" value="Genomic_DNA"/>
</dbReference>
<sequence>MVLAMADDSLPYDGVAYNSEKYESRVHRELEADEAESTFQDSRIDEGDSDGVQLLQLSPLAQLVDDLTFNMVNIPAPPWFINLDFGAVFAERPSYDSIAACSPLTFPPNLYEVFTSSTPPSIDYFKSLPPATPTLWGIYAIVMAKSGCEDGLYIGSGTNSDHGVLVRVNQYKPGGSALPRFVKRAFEQGYHVAHRGLLCSSPLPTPGLAPRVRARFLALEALFTALFFASIPAITDSYFEHLLLWERDIVTWKPLCSHLPLNEGIMGDLHMSIEELELVAAKRRERASSPTRLAVFARRSARNREEAKATGMYHCDVCDIDLQGPLALDKHLKSTWHADRVAGVPIPDPHKYNDNLKAQRAARKANKEHWCSVCNKGFGEDWSLTRHKEGTRHKARAKKAREKKARSKGLSEKGLSGL</sequence>
<dbReference type="Proteomes" id="UP000293823">
    <property type="component" value="Unassembled WGS sequence"/>
</dbReference>
<keyword evidence="1 2" id="KW-0863">Zinc-finger</keyword>
<evidence type="ECO:0000313" key="6">
    <source>
        <dbReference type="Proteomes" id="UP000293823"/>
    </source>
</evidence>
<dbReference type="InterPro" id="IPR003604">
    <property type="entry name" value="Matrin/U1-like-C_Znf_C2H2"/>
</dbReference>
<evidence type="ECO:0000313" key="5">
    <source>
        <dbReference type="EMBL" id="RYO61828.1"/>
    </source>
</evidence>